<gene>
    <name evidence="1" type="ORF">IC610_14195</name>
</gene>
<comment type="caution">
    <text evidence="1">The sequence shown here is derived from an EMBL/GenBank/DDBJ whole genome shotgun (WGS) entry which is preliminary data.</text>
</comment>
<protein>
    <submittedName>
        <fullName evidence="1">Uncharacterized protein</fullName>
    </submittedName>
</protein>
<dbReference type="EMBL" id="JACYFS010000004">
    <property type="protein sequence ID" value="MBD8083568.1"/>
    <property type="molecule type" value="Genomic_DNA"/>
</dbReference>
<dbReference type="RefSeq" id="WP_191737441.1">
    <property type="nucleotide sequence ID" value="NZ_JACYFS010000004.1"/>
</dbReference>
<proteinExistence type="predicted"/>
<accession>A0ABR8ZE77</accession>
<evidence type="ECO:0000313" key="2">
    <source>
        <dbReference type="Proteomes" id="UP000637299"/>
    </source>
</evidence>
<reference evidence="1 2" key="1">
    <citation type="submission" date="2020-09" db="EMBL/GenBank/DDBJ databases">
        <title>Genome seq and assembly of Chryseobacterium sp.</title>
        <authorList>
            <person name="Chhetri G."/>
        </authorList>
    </citation>
    <scope>NUCLEOTIDE SEQUENCE [LARGE SCALE GENOMIC DNA]</scope>
    <source>
        <strain evidence="1 2">GCR10</strain>
    </source>
</reference>
<name>A0ABR8ZE77_9FLAO</name>
<keyword evidence="2" id="KW-1185">Reference proteome</keyword>
<evidence type="ECO:0000313" key="1">
    <source>
        <dbReference type="EMBL" id="MBD8083568.1"/>
    </source>
</evidence>
<sequence length="111" mass="13737">MNDNLLIQSLKILSQDASDQEKYIHNLFKDEKYDNAEELLLEFEDSEFLIEKYLKNQDIKTLFFELKKVIDEIDRRQLFYTYHLKDDLWEKVRLRSRKLLIRLNHQNIYHD</sequence>
<organism evidence="1 2">
    <name type="scientific">Chryseobacterium caseinilyticum</name>
    <dbReference type="NCBI Taxonomy" id="2771428"/>
    <lineage>
        <taxon>Bacteria</taxon>
        <taxon>Pseudomonadati</taxon>
        <taxon>Bacteroidota</taxon>
        <taxon>Flavobacteriia</taxon>
        <taxon>Flavobacteriales</taxon>
        <taxon>Weeksellaceae</taxon>
        <taxon>Chryseobacterium group</taxon>
        <taxon>Chryseobacterium</taxon>
    </lineage>
</organism>
<dbReference type="Proteomes" id="UP000637299">
    <property type="component" value="Unassembled WGS sequence"/>
</dbReference>